<dbReference type="AlphaFoldDB" id="A0AAW2BRK2"/>
<dbReference type="Proteomes" id="UP001459277">
    <property type="component" value="Unassembled WGS sequence"/>
</dbReference>
<evidence type="ECO:0000313" key="1">
    <source>
        <dbReference type="EMBL" id="KAK9988482.1"/>
    </source>
</evidence>
<keyword evidence="2" id="KW-1185">Reference proteome</keyword>
<name>A0AAW2BRK2_9ROSI</name>
<evidence type="ECO:0000313" key="2">
    <source>
        <dbReference type="Proteomes" id="UP001459277"/>
    </source>
</evidence>
<organism evidence="1 2">
    <name type="scientific">Lithocarpus litseifolius</name>
    <dbReference type="NCBI Taxonomy" id="425828"/>
    <lineage>
        <taxon>Eukaryota</taxon>
        <taxon>Viridiplantae</taxon>
        <taxon>Streptophyta</taxon>
        <taxon>Embryophyta</taxon>
        <taxon>Tracheophyta</taxon>
        <taxon>Spermatophyta</taxon>
        <taxon>Magnoliopsida</taxon>
        <taxon>eudicotyledons</taxon>
        <taxon>Gunneridae</taxon>
        <taxon>Pentapetalae</taxon>
        <taxon>rosids</taxon>
        <taxon>fabids</taxon>
        <taxon>Fagales</taxon>
        <taxon>Fagaceae</taxon>
        <taxon>Lithocarpus</taxon>
    </lineage>
</organism>
<proteinExistence type="predicted"/>
<reference evidence="1 2" key="1">
    <citation type="submission" date="2024-01" db="EMBL/GenBank/DDBJ databases">
        <title>A telomere-to-telomere, gap-free genome of sweet tea (Lithocarpus litseifolius).</title>
        <authorList>
            <person name="Zhou J."/>
        </authorList>
    </citation>
    <scope>NUCLEOTIDE SEQUENCE [LARGE SCALE GENOMIC DNA]</scope>
    <source>
        <strain evidence="1">Zhou-2022a</strain>
        <tissue evidence="1">Leaf</tissue>
    </source>
</reference>
<sequence>MGHRRWLDIDHVFRDEDTSFDGSTDMRVAPVAPVASDILVDTESLVGRCLGRKCQLLYNKRKREKNVMDNILGTVPNLKDWTKDNYKAHALTWRTWE</sequence>
<comment type="caution">
    <text evidence="1">The sequence shown here is derived from an EMBL/GenBank/DDBJ whole genome shotgun (WGS) entry which is preliminary data.</text>
</comment>
<dbReference type="EMBL" id="JAZDWU010000010">
    <property type="protein sequence ID" value="KAK9988482.1"/>
    <property type="molecule type" value="Genomic_DNA"/>
</dbReference>
<gene>
    <name evidence="1" type="ORF">SO802_028721</name>
</gene>
<accession>A0AAW2BRK2</accession>
<protein>
    <submittedName>
        <fullName evidence="1">Uncharacterized protein</fullName>
    </submittedName>
</protein>